<dbReference type="EC" id="1.8.4.11" evidence="4"/>
<evidence type="ECO:0000256" key="4">
    <source>
        <dbReference type="HAMAP-Rule" id="MF_01401"/>
    </source>
</evidence>
<dbReference type="PANTHER" id="PTHR43774">
    <property type="entry name" value="PEPTIDE METHIONINE SULFOXIDE REDUCTASE"/>
    <property type="match status" value="1"/>
</dbReference>
<dbReference type="EMBL" id="WNXC01000010">
    <property type="protein sequence ID" value="MBB2151487.1"/>
    <property type="molecule type" value="Genomic_DNA"/>
</dbReference>
<feature type="active site" evidence="4">
    <location>
        <position position="52"/>
    </location>
</feature>
<dbReference type="SUPFAM" id="SSF55068">
    <property type="entry name" value="Peptide methionine sulfoxide reductase"/>
    <property type="match status" value="1"/>
</dbReference>
<evidence type="ECO:0000256" key="1">
    <source>
        <dbReference type="ARBA" id="ARBA00023002"/>
    </source>
</evidence>
<keyword evidence="1 4" id="KW-0560">Oxidoreductase</keyword>
<accession>A0ABR6F1S2</accession>
<dbReference type="PROSITE" id="PS51257">
    <property type="entry name" value="PROKAR_LIPOPROTEIN"/>
    <property type="match status" value="1"/>
</dbReference>
<dbReference type="Pfam" id="PF01625">
    <property type="entry name" value="PMSR"/>
    <property type="match status" value="1"/>
</dbReference>
<dbReference type="RefSeq" id="WP_182961378.1">
    <property type="nucleotide sequence ID" value="NZ_WNXC01000010.1"/>
</dbReference>
<dbReference type="NCBIfam" id="TIGR00401">
    <property type="entry name" value="msrA"/>
    <property type="match status" value="1"/>
</dbReference>
<keyword evidence="7" id="KW-1185">Reference proteome</keyword>
<dbReference type="InterPro" id="IPR036509">
    <property type="entry name" value="Met_Sox_Rdtase_MsrA_sf"/>
</dbReference>
<feature type="domain" description="Peptide methionine sulphoxide reductase MsrA" evidence="5">
    <location>
        <begin position="46"/>
        <end position="196"/>
    </location>
</feature>
<dbReference type="InterPro" id="IPR002569">
    <property type="entry name" value="Met_Sox_Rdtase_MsrA_dom"/>
</dbReference>
<name>A0ABR6F1S2_9SPHI</name>
<comment type="catalytic activity">
    <reaction evidence="3 4">
        <text>[thioredoxin]-disulfide + L-methionine + H2O = L-methionine (S)-S-oxide + [thioredoxin]-dithiol</text>
        <dbReference type="Rhea" id="RHEA:19993"/>
        <dbReference type="Rhea" id="RHEA-COMP:10698"/>
        <dbReference type="Rhea" id="RHEA-COMP:10700"/>
        <dbReference type="ChEBI" id="CHEBI:15377"/>
        <dbReference type="ChEBI" id="CHEBI:29950"/>
        <dbReference type="ChEBI" id="CHEBI:50058"/>
        <dbReference type="ChEBI" id="CHEBI:57844"/>
        <dbReference type="ChEBI" id="CHEBI:58772"/>
        <dbReference type="EC" id="1.8.4.11"/>
    </reaction>
</comment>
<sequence>MKIWSFISFMAFVLLTGCYGDQKLQHLESKNGFAVLVAPAPNEQLATFAGGCFWATQEAMMELKGVHKVISGYAGGTTVNPSYQDLQSQTTGHAEAVEVYYDPSIISFETLCRAFFNAHNPTEVDRQGPDVGEEYRSIAFFRSPAEYRIISGLIHQLEKTDEKGQTIATEILPFKVFYPAEMEHQDYYQRNQGDSYIRNISRPKVMKLRAKMPEMIKPEYLK</sequence>
<dbReference type="HAMAP" id="MF_01401">
    <property type="entry name" value="MsrA"/>
    <property type="match status" value="1"/>
</dbReference>
<reference evidence="6 7" key="1">
    <citation type="submission" date="2019-11" db="EMBL/GenBank/DDBJ databases">
        <title>Description of Pedobacter sp. LMG 31462T.</title>
        <authorList>
            <person name="Carlier A."/>
            <person name="Qi S."/>
            <person name="Vandamme P."/>
        </authorList>
    </citation>
    <scope>NUCLEOTIDE SEQUENCE [LARGE SCALE GENOMIC DNA]</scope>
    <source>
        <strain evidence="6 7">LMG 31462</strain>
    </source>
</reference>
<evidence type="ECO:0000256" key="3">
    <source>
        <dbReference type="ARBA" id="ARBA00048782"/>
    </source>
</evidence>
<dbReference type="GO" id="GO:0008113">
    <property type="term" value="F:peptide-methionine (S)-S-oxide reductase activity"/>
    <property type="evidence" value="ECO:0007669"/>
    <property type="project" value="UniProtKB-EC"/>
</dbReference>
<proteinExistence type="inferred from homology"/>
<evidence type="ECO:0000313" key="6">
    <source>
        <dbReference type="EMBL" id="MBB2151487.1"/>
    </source>
</evidence>
<evidence type="ECO:0000313" key="7">
    <source>
        <dbReference type="Proteomes" id="UP000636110"/>
    </source>
</evidence>
<dbReference type="Proteomes" id="UP000636110">
    <property type="component" value="Unassembled WGS sequence"/>
</dbReference>
<dbReference type="PANTHER" id="PTHR43774:SF1">
    <property type="entry name" value="PEPTIDE METHIONINE SULFOXIDE REDUCTASE MSRA 2"/>
    <property type="match status" value="1"/>
</dbReference>
<comment type="caution">
    <text evidence="6">The sequence shown here is derived from an EMBL/GenBank/DDBJ whole genome shotgun (WGS) entry which is preliminary data.</text>
</comment>
<organism evidence="6 7">
    <name type="scientific">Pedobacter gandavensis</name>
    <dbReference type="NCBI Taxonomy" id="2679963"/>
    <lineage>
        <taxon>Bacteria</taxon>
        <taxon>Pseudomonadati</taxon>
        <taxon>Bacteroidota</taxon>
        <taxon>Sphingobacteriia</taxon>
        <taxon>Sphingobacteriales</taxon>
        <taxon>Sphingobacteriaceae</taxon>
        <taxon>Pedobacter</taxon>
    </lineage>
</organism>
<evidence type="ECO:0000256" key="2">
    <source>
        <dbReference type="ARBA" id="ARBA00047806"/>
    </source>
</evidence>
<comment type="similarity">
    <text evidence="4">Belongs to the MsrA Met sulfoxide reductase family.</text>
</comment>
<comment type="catalytic activity">
    <reaction evidence="2 4">
        <text>L-methionyl-[protein] + [thioredoxin]-disulfide + H2O = L-methionyl-(S)-S-oxide-[protein] + [thioredoxin]-dithiol</text>
        <dbReference type="Rhea" id="RHEA:14217"/>
        <dbReference type="Rhea" id="RHEA-COMP:10698"/>
        <dbReference type="Rhea" id="RHEA-COMP:10700"/>
        <dbReference type="Rhea" id="RHEA-COMP:12313"/>
        <dbReference type="Rhea" id="RHEA-COMP:12315"/>
        <dbReference type="ChEBI" id="CHEBI:15377"/>
        <dbReference type="ChEBI" id="CHEBI:16044"/>
        <dbReference type="ChEBI" id="CHEBI:29950"/>
        <dbReference type="ChEBI" id="CHEBI:44120"/>
        <dbReference type="ChEBI" id="CHEBI:50058"/>
        <dbReference type="EC" id="1.8.4.11"/>
    </reaction>
</comment>
<evidence type="ECO:0000259" key="5">
    <source>
        <dbReference type="Pfam" id="PF01625"/>
    </source>
</evidence>
<dbReference type="Gene3D" id="3.30.1060.10">
    <property type="entry name" value="Peptide methionine sulphoxide reductase MsrA"/>
    <property type="match status" value="1"/>
</dbReference>
<comment type="function">
    <text evidence="4">Has an important function as a repair enzyme for proteins that have been inactivated by oxidation. Catalyzes the reversible oxidation-reduction of methionine sulfoxide in proteins to methionine.</text>
</comment>
<gene>
    <name evidence="4 6" type="primary">msrA</name>
    <name evidence="6" type="ORF">GM920_21485</name>
</gene>
<protein>
    <recommendedName>
        <fullName evidence="4">Peptide methionine sulfoxide reductase MsrA</fullName>
        <shortName evidence="4">Protein-methionine-S-oxide reductase</shortName>
        <ecNumber evidence="4">1.8.4.11</ecNumber>
    </recommendedName>
    <alternativeName>
        <fullName evidence="4">Peptide-methionine (S)-S-oxide reductase</fullName>
        <shortName evidence="4">Peptide Met(O) reductase</shortName>
    </alternativeName>
</protein>